<accession>A0AAU8RW26</accession>
<evidence type="ECO:0000313" key="3">
    <source>
        <dbReference type="Proteomes" id="UP000033260"/>
    </source>
</evidence>
<organism evidence="2 3">
    <name type="scientific">Pseudomonas putida S13.1.2</name>
    <dbReference type="NCBI Taxonomy" id="1384061"/>
    <lineage>
        <taxon>Bacteria</taxon>
        <taxon>Pseudomonadati</taxon>
        <taxon>Pseudomonadota</taxon>
        <taxon>Gammaproteobacteria</taxon>
        <taxon>Pseudomonadales</taxon>
        <taxon>Pseudomonadaceae</taxon>
        <taxon>Pseudomonas</taxon>
    </lineage>
</organism>
<dbReference type="AlphaFoldDB" id="A0AAU8RW26"/>
<dbReference type="Pfam" id="PF05973">
    <property type="entry name" value="Gp49"/>
    <property type="match status" value="1"/>
</dbReference>
<evidence type="ECO:0000313" key="2">
    <source>
        <dbReference type="EMBL" id="AJQ48101.1"/>
    </source>
</evidence>
<proteinExistence type="predicted"/>
<dbReference type="Proteomes" id="UP000033260">
    <property type="component" value="Chromosome"/>
</dbReference>
<gene>
    <name evidence="2" type="ORF">N805_13075</name>
</gene>
<reference evidence="2 3" key="1">
    <citation type="submission" date="2015-02" db="EMBL/GenBank/DDBJ databases">
        <title>Complete Genome Sequencing of Pseudomonas putida S13.1.2.</title>
        <authorList>
            <person name="Chong T.M."/>
            <person name="Chan K.G."/>
            <person name="Dessaux Y."/>
        </authorList>
    </citation>
    <scope>NUCLEOTIDE SEQUENCE [LARGE SCALE GENOMIC DNA]</scope>
    <source>
        <strain evidence="2 3">S13.1.2</strain>
    </source>
</reference>
<evidence type="ECO:0000256" key="1">
    <source>
        <dbReference type="SAM" id="MobiDB-lite"/>
    </source>
</evidence>
<dbReference type="InterPro" id="IPR009241">
    <property type="entry name" value="HigB-like"/>
</dbReference>
<name>A0AAU8RW26_PSEPU</name>
<feature type="region of interest" description="Disordered" evidence="1">
    <location>
        <begin position="96"/>
        <end position="118"/>
    </location>
</feature>
<dbReference type="RefSeq" id="WP_019470726.1">
    <property type="nucleotide sequence ID" value="NZ_CP010979.1"/>
</dbReference>
<dbReference type="EMBL" id="CP010979">
    <property type="protein sequence ID" value="AJQ48101.1"/>
    <property type="molecule type" value="Genomic_DNA"/>
</dbReference>
<sequence length="118" mass="13560">MDRNDPTLKARFFRTEAGNEPVREWLDSLQRADKHLIGTEIKTIQIGWPLGMPIVRKLDKGLWEARVNLANQTARVLFTVEGYTMILLHGFIKKSQKTPAPDLATARQRKAAIERHQQ</sequence>
<protein>
    <submittedName>
        <fullName evidence="2">Gp49-like PF05973 family protein</fullName>
    </submittedName>
</protein>